<dbReference type="InterPro" id="IPR003439">
    <property type="entry name" value="ABC_transporter-like_ATP-bd"/>
</dbReference>
<reference evidence="9" key="1">
    <citation type="submission" date="2016-01" db="EMBL/GenBank/DDBJ databases">
        <authorList>
            <person name="Peeters C."/>
        </authorList>
    </citation>
    <scope>NUCLEOTIDE SEQUENCE [LARGE SCALE GENOMIC DNA]</scope>
    <source>
        <strain evidence="9">LMG 29323</strain>
    </source>
</reference>
<keyword evidence="10" id="KW-1185">Reference proteome</keyword>
<feature type="domain" description="ABC transporter" evidence="8">
    <location>
        <begin position="28"/>
        <end position="258"/>
    </location>
</feature>
<dbReference type="CDD" id="cd03301">
    <property type="entry name" value="ABC_MalK_N"/>
    <property type="match status" value="1"/>
</dbReference>
<evidence type="ECO:0000313" key="10">
    <source>
        <dbReference type="Proteomes" id="UP000054911"/>
    </source>
</evidence>
<dbReference type="Proteomes" id="UP000054911">
    <property type="component" value="Unassembled WGS sequence"/>
</dbReference>
<accession>A0A158AYT6</accession>
<dbReference type="Gene3D" id="2.40.50.100">
    <property type="match status" value="1"/>
</dbReference>
<dbReference type="InterPro" id="IPR012340">
    <property type="entry name" value="NA-bd_OB-fold"/>
</dbReference>
<protein>
    <submittedName>
        <fullName evidence="9">ABC transporter-like protein</fullName>
    </submittedName>
</protein>
<dbReference type="OrthoDB" id="5298774at2"/>
<keyword evidence="2" id="KW-1003">Cell membrane</keyword>
<proteinExistence type="predicted"/>
<dbReference type="SMART" id="SM00382">
    <property type="entry name" value="AAA"/>
    <property type="match status" value="1"/>
</dbReference>
<evidence type="ECO:0000256" key="5">
    <source>
        <dbReference type="ARBA" id="ARBA00022840"/>
    </source>
</evidence>
<dbReference type="PROSITE" id="PS50893">
    <property type="entry name" value="ABC_TRANSPORTER_2"/>
    <property type="match status" value="1"/>
</dbReference>
<evidence type="ECO:0000256" key="6">
    <source>
        <dbReference type="ARBA" id="ARBA00022967"/>
    </source>
</evidence>
<evidence type="ECO:0000259" key="8">
    <source>
        <dbReference type="PROSITE" id="PS50893"/>
    </source>
</evidence>
<dbReference type="GO" id="GO:0005524">
    <property type="term" value="F:ATP binding"/>
    <property type="evidence" value="ECO:0007669"/>
    <property type="project" value="UniProtKB-KW"/>
</dbReference>
<dbReference type="SUPFAM" id="SSF52540">
    <property type="entry name" value="P-loop containing nucleoside triphosphate hydrolases"/>
    <property type="match status" value="1"/>
</dbReference>
<dbReference type="PANTHER" id="PTHR43875">
    <property type="entry name" value="MALTODEXTRIN IMPORT ATP-BINDING PROTEIN MSMX"/>
    <property type="match status" value="1"/>
</dbReference>
<dbReference type="GO" id="GO:0140359">
    <property type="term" value="F:ABC-type transporter activity"/>
    <property type="evidence" value="ECO:0007669"/>
    <property type="project" value="InterPro"/>
</dbReference>
<dbReference type="InterPro" id="IPR015855">
    <property type="entry name" value="ABC_transpr_MalK-like"/>
</dbReference>
<dbReference type="Gene3D" id="3.40.50.300">
    <property type="entry name" value="P-loop containing nucleotide triphosphate hydrolases"/>
    <property type="match status" value="1"/>
</dbReference>
<evidence type="ECO:0000256" key="1">
    <source>
        <dbReference type="ARBA" id="ARBA00022448"/>
    </source>
</evidence>
<dbReference type="AlphaFoldDB" id="A0A158AYT6"/>
<keyword evidence="5" id="KW-0067">ATP-binding</keyword>
<comment type="caution">
    <text evidence="9">The sequence shown here is derived from an EMBL/GenBank/DDBJ whole genome shotgun (WGS) entry which is preliminary data.</text>
</comment>
<evidence type="ECO:0000256" key="4">
    <source>
        <dbReference type="ARBA" id="ARBA00022741"/>
    </source>
</evidence>
<dbReference type="GO" id="GO:0008643">
    <property type="term" value="P:carbohydrate transport"/>
    <property type="evidence" value="ECO:0007669"/>
    <property type="project" value="InterPro"/>
</dbReference>
<evidence type="ECO:0000256" key="2">
    <source>
        <dbReference type="ARBA" id="ARBA00022475"/>
    </source>
</evidence>
<dbReference type="InterPro" id="IPR013611">
    <property type="entry name" value="Transp-assoc_OB_typ2"/>
</dbReference>
<keyword evidence="7" id="KW-0472">Membrane</keyword>
<dbReference type="Pfam" id="PF08402">
    <property type="entry name" value="TOBE_2"/>
    <property type="match status" value="1"/>
</dbReference>
<dbReference type="Pfam" id="PF00005">
    <property type="entry name" value="ABC_tran"/>
    <property type="match status" value="1"/>
</dbReference>
<evidence type="ECO:0000313" key="9">
    <source>
        <dbReference type="EMBL" id="SAK62945.1"/>
    </source>
</evidence>
<dbReference type="PANTHER" id="PTHR43875:SF15">
    <property type="entry name" value="TREHALOSE IMPORT ATP-BINDING PROTEIN SUGC"/>
    <property type="match status" value="1"/>
</dbReference>
<dbReference type="InterPro" id="IPR003593">
    <property type="entry name" value="AAA+_ATPase"/>
</dbReference>
<gene>
    <name evidence="9" type="ORF">AWB80_02804</name>
</gene>
<evidence type="ECO:0000256" key="3">
    <source>
        <dbReference type="ARBA" id="ARBA00022519"/>
    </source>
</evidence>
<dbReference type="InterPro" id="IPR047641">
    <property type="entry name" value="ABC_transpr_MalK/UgpC-like"/>
</dbReference>
<name>A0A158AYT6_9BURK</name>
<keyword evidence="1" id="KW-0813">Transport</keyword>
<dbReference type="PROSITE" id="PS00211">
    <property type="entry name" value="ABC_TRANSPORTER_1"/>
    <property type="match status" value="1"/>
</dbReference>
<dbReference type="GO" id="GO:0055052">
    <property type="term" value="C:ATP-binding cassette (ABC) transporter complex, substrate-binding subunit-containing"/>
    <property type="evidence" value="ECO:0007669"/>
    <property type="project" value="TreeGrafter"/>
</dbReference>
<dbReference type="InterPro" id="IPR027417">
    <property type="entry name" value="P-loop_NTPase"/>
</dbReference>
<dbReference type="SUPFAM" id="SSF50331">
    <property type="entry name" value="MOP-like"/>
    <property type="match status" value="1"/>
</dbReference>
<dbReference type="Gene3D" id="2.40.50.140">
    <property type="entry name" value="Nucleic acid-binding proteins"/>
    <property type="match status" value="1"/>
</dbReference>
<dbReference type="STRING" id="1777141.AWB80_02804"/>
<keyword evidence="4" id="KW-0547">Nucleotide-binding</keyword>
<keyword evidence="3" id="KW-0997">Cell inner membrane</keyword>
<dbReference type="InterPro" id="IPR008995">
    <property type="entry name" value="Mo/tungstate-bd_C_term_dom"/>
</dbReference>
<keyword evidence="6" id="KW-1278">Translocase</keyword>
<dbReference type="FunFam" id="3.40.50.300:FF:000042">
    <property type="entry name" value="Maltose/maltodextrin ABC transporter, ATP-binding protein"/>
    <property type="match status" value="1"/>
</dbReference>
<dbReference type="InterPro" id="IPR017871">
    <property type="entry name" value="ABC_transporter-like_CS"/>
</dbReference>
<dbReference type="EMBL" id="FCOE02000008">
    <property type="protein sequence ID" value="SAK62945.1"/>
    <property type="molecule type" value="Genomic_DNA"/>
</dbReference>
<organism evidence="9 10">
    <name type="scientific">Caballeronia pedi</name>
    <dbReference type="NCBI Taxonomy" id="1777141"/>
    <lineage>
        <taxon>Bacteria</taxon>
        <taxon>Pseudomonadati</taxon>
        <taxon>Pseudomonadota</taxon>
        <taxon>Betaproteobacteria</taxon>
        <taxon>Burkholderiales</taxon>
        <taxon>Burkholderiaceae</taxon>
        <taxon>Caballeronia</taxon>
    </lineage>
</organism>
<dbReference type="GO" id="GO:0016887">
    <property type="term" value="F:ATP hydrolysis activity"/>
    <property type="evidence" value="ECO:0007669"/>
    <property type="project" value="InterPro"/>
</dbReference>
<sequence length="378" mass="41269">MTVMDSEAVKVDDARLTKIAAARQSKSVSLRSVGKMFGDTRVLRDLSLDVQAGEFLVLLGESGCGKTTALRIVAGLESATEGAVFVGDTDVTHHLPRDRDVAMVFQSYALYPHKTVFENIAYPLIVRKRPKAEIDAAVREVAASVQLEPLLSRLPRQLSGGQRQRVALARAIVRRPSAFLMDEPLSNLDAKLRGHMRAELKHMQHKLGITTIYVTHDQIEAMTLAHRVAVLDKGALQQLDTPARIYSDPANLFVAGFIGSPPMNFLRGTLAQGRFDAPDISLVTPVRHEGKATLGVRPEECSLVAQGEGELQGRIYSVELIGDHSLVTMNIGEQQIVVKVPNTFSGEIGGAAGVRVNRERIYFFDESGARVRQTVGIT</sequence>
<evidence type="ECO:0000256" key="7">
    <source>
        <dbReference type="ARBA" id="ARBA00023136"/>
    </source>
</evidence>